<dbReference type="EMBL" id="AP019400">
    <property type="protein sequence ID" value="BBI31748.1"/>
    <property type="molecule type" value="Genomic_DNA"/>
</dbReference>
<name>A0A3T1D109_9BACL</name>
<evidence type="ECO:0000313" key="2">
    <source>
        <dbReference type="Proteomes" id="UP000289856"/>
    </source>
</evidence>
<accession>A0A3T1D109</accession>
<gene>
    <name evidence="1" type="ORF">KCTCHS21_11470</name>
</gene>
<keyword evidence="2" id="KW-1185">Reference proteome</keyword>
<dbReference type="KEGG" id="cohn:KCTCHS21_11470"/>
<reference evidence="1 2" key="1">
    <citation type="submission" date="2019-01" db="EMBL/GenBank/DDBJ databases">
        <title>Complete genome sequence of Cohnella hallensis HS21 isolated from Korean fir (Abies koreana) rhizospheric soil.</title>
        <authorList>
            <person name="Jiang L."/>
            <person name="Kang S.W."/>
            <person name="Kim S."/>
            <person name="Jung J."/>
            <person name="Kim C.Y."/>
            <person name="Kim D.H."/>
            <person name="Kim S.W."/>
            <person name="Lee J."/>
        </authorList>
    </citation>
    <scope>NUCLEOTIDE SEQUENCE [LARGE SCALE GENOMIC DNA]</scope>
    <source>
        <strain evidence="1 2">HS21</strain>
    </source>
</reference>
<dbReference type="Proteomes" id="UP000289856">
    <property type="component" value="Chromosome"/>
</dbReference>
<dbReference type="AlphaFoldDB" id="A0A3T1D109"/>
<evidence type="ECO:0000313" key="1">
    <source>
        <dbReference type="EMBL" id="BBI31748.1"/>
    </source>
</evidence>
<protein>
    <submittedName>
        <fullName evidence="1">Uncharacterized protein</fullName>
    </submittedName>
</protein>
<proteinExistence type="predicted"/>
<organism evidence="1 2">
    <name type="scientific">Cohnella abietis</name>
    <dbReference type="NCBI Taxonomy" id="2507935"/>
    <lineage>
        <taxon>Bacteria</taxon>
        <taxon>Bacillati</taxon>
        <taxon>Bacillota</taxon>
        <taxon>Bacilli</taxon>
        <taxon>Bacillales</taxon>
        <taxon>Paenibacillaceae</taxon>
        <taxon>Cohnella</taxon>
    </lineage>
</organism>
<sequence length="63" mass="7297">MKFTCSKLLLSLSRIDLGAVFLCENNEIFQLYLQESTVEAVIKKEYAKRIKAMEDPLKNENVE</sequence>